<dbReference type="Proteomes" id="UP000215694">
    <property type="component" value="Unassembled WGS sequence"/>
</dbReference>
<keyword evidence="1" id="KW-0175">Coiled coil</keyword>
<dbReference type="PROSITE" id="PS00409">
    <property type="entry name" value="PROKAR_NTER_METHYL"/>
    <property type="match status" value="1"/>
</dbReference>
<keyword evidence="3" id="KW-1133">Transmembrane helix</keyword>
<evidence type="ECO:0000256" key="2">
    <source>
        <dbReference type="SAM" id="MobiDB-lite"/>
    </source>
</evidence>
<name>A0A371J1W4_9FIRM</name>
<proteinExistence type="predicted"/>
<feature type="compositionally biased region" description="Polar residues" evidence="2">
    <location>
        <begin position="153"/>
        <end position="165"/>
    </location>
</feature>
<gene>
    <name evidence="4" type="ORF">CHL78_012485</name>
</gene>
<keyword evidence="5" id="KW-1185">Reference proteome</keyword>
<keyword evidence="3" id="KW-0472">Membrane</keyword>
<organism evidence="4 5">
    <name type="scientific">Romboutsia weinsteinii</name>
    <dbReference type="NCBI Taxonomy" id="2020949"/>
    <lineage>
        <taxon>Bacteria</taxon>
        <taxon>Bacillati</taxon>
        <taxon>Bacillota</taxon>
        <taxon>Clostridia</taxon>
        <taxon>Peptostreptococcales</taxon>
        <taxon>Peptostreptococcaceae</taxon>
        <taxon>Romboutsia</taxon>
    </lineage>
</organism>
<evidence type="ECO:0000313" key="5">
    <source>
        <dbReference type="Proteomes" id="UP000215694"/>
    </source>
</evidence>
<feature type="coiled-coil region" evidence="1">
    <location>
        <begin position="42"/>
        <end position="76"/>
    </location>
</feature>
<accession>A0A371J1W4</accession>
<evidence type="ECO:0000256" key="1">
    <source>
        <dbReference type="SAM" id="Coils"/>
    </source>
</evidence>
<sequence>MTLKRNKGFTLLEVLVSLAIIISIMFAFFKVYNSSIRVNTKNDRDIKALNLAQSELENLRSQIKNLKRSEEDKKIEINIGEKQIDIDSLNKTTVTYEKNYTDEDDMKERVYKINLTLEKSNVTNQIYMFNIDIDIKLKDEYFSKRKTELSTSILSNNINDEGQSSPTPPEEEPNFKDGVSFIRYQNSNLVRGYDISNLNDVRSFQTNNANIKKIKIFFKKKIEGNKEYIDIYVKINDIDNEIRVGDQQSFKDKNYYPCKSIRFDVNTWNGGNVNTILKDIKINGKLVKTEISSTESRYYDFNLDESGDFELEFDIVSNTESNSYFTVIFGK</sequence>
<keyword evidence="3" id="KW-0812">Transmembrane</keyword>
<dbReference type="EMBL" id="NOJY02000022">
    <property type="protein sequence ID" value="RDY26656.1"/>
    <property type="molecule type" value="Genomic_DNA"/>
</dbReference>
<feature type="region of interest" description="Disordered" evidence="2">
    <location>
        <begin position="153"/>
        <end position="175"/>
    </location>
</feature>
<reference evidence="4 5" key="1">
    <citation type="journal article" date="2017" name="Genome Announc.">
        <title>Draft Genome Sequence of Romboutsia weinsteinii sp. nov. Strain CCRI-19649(T) Isolated from Surface Water.</title>
        <authorList>
            <person name="Maheux A.F."/>
            <person name="Boudreau D.K."/>
            <person name="Berube E."/>
            <person name="Boissinot M."/>
            <person name="Cantin P."/>
            <person name="Raymond F."/>
            <person name="Corbeil J."/>
            <person name="Omar R.F."/>
            <person name="Bergeron M.G."/>
        </authorList>
    </citation>
    <scope>NUCLEOTIDE SEQUENCE [LARGE SCALE GENOMIC DNA]</scope>
    <source>
        <strain evidence="4 5">CCRI-19649</strain>
    </source>
</reference>
<dbReference type="AlphaFoldDB" id="A0A371J1W4"/>
<dbReference type="NCBIfam" id="TIGR02532">
    <property type="entry name" value="IV_pilin_GFxxxE"/>
    <property type="match status" value="1"/>
</dbReference>
<evidence type="ECO:0000256" key="3">
    <source>
        <dbReference type="SAM" id="Phobius"/>
    </source>
</evidence>
<evidence type="ECO:0000313" key="4">
    <source>
        <dbReference type="EMBL" id="RDY26656.1"/>
    </source>
</evidence>
<feature type="transmembrane region" description="Helical" evidence="3">
    <location>
        <begin position="12"/>
        <end position="32"/>
    </location>
</feature>
<dbReference type="Pfam" id="PF07963">
    <property type="entry name" value="N_methyl"/>
    <property type="match status" value="1"/>
</dbReference>
<dbReference type="InterPro" id="IPR012902">
    <property type="entry name" value="N_methyl_site"/>
</dbReference>
<protein>
    <submittedName>
        <fullName evidence="4">Type II secretion system protein</fullName>
    </submittedName>
</protein>
<comment type="caution">
    <text evidence="4">The sequence shown here is derived from an EMBL/GenBank/DDBJ whole genome shotgun (WGS) entry which is preliminary data.</text>
</comment>